<protein>
    <submittedName>
        <fullName evidence="4">Uncharacterized protein</fullName>
    </submittedName>
</protein>
<keyword evidence="2" id="KW-0812">Transmembrane</keyword>
<gene>
    <name evidence="4" type="ORF">PFISCL1PPCAC_28280</name>
</gene>
<evidence type="ECO:0000313" key="5">
    <source>
        <dbReference type="Proteomes" id="UP001432322"/>
    </source>
</evidence>
<feature type="chain" id="PRO_5043338555" evidence="3">
    <location>
        <begin position="24"/>
        <end position="174"/>
    </location>
</feature>
<name>A0AAV5X1M6_9BILA</name>
<comment type="caution">
    <text evidence="4">The sequence shown here is derived from an EMBL/GenBank/DDBJ whole genome shotgun (WGS) entry which is preliminary data.</text>
</comment>
<keyword evidence="3" id="KW-0732">Signal</keyword>
<keyword evidence="5" id="KW-1185">Reference proteome</keyword>
<evidence type="ECO:0000256" key="2">
    <source>
        <dbReference type="SAM" id="Phobius"/>
    </source>
</evidence>
<sequence length="174" mass="18601">MQFNSVSISFLLLLFFAIGNVAAQSKDDEEPVDVVSPHNSAVEGSANAPTDDEDTVEGSGLPPSQVYSKLTTVKHSSRPLLPTTRPPIAASNPIEKEPNRAPPSLTVKEESVTSISPAIPKITTGRPETGPLALSNTFLIGLIIAIILLIVVVIVIIVVCRRKHKSDYTPGRQE</sequence>
<feature type="transmembrane region" description="Helical" evidence="2">
    <location>
        <begin position="138"/>
        <end position="160"/>
    </location>
</feature>
<feature type="region of interest" description="Disordered" evidence="1">
    <location>
        <begin position="75"/>
        <end position="110"/>
    </location>
</feature>
<dbReference type="EMBL" id="BTSY01000007">
    <property type="protein sequence ID" value="GMT36983.1"/>
    <property type="molecule type" value="Genomic_DNA"/>
</dbReference>
<accession>A0AAV5X1M6</accession>
<feature type="signal peptide" evidence="3">
    <location>
        <begin position="1"/>
        <end position="23"/>
    </location>
</feature>
<feature type="region of interest" description="Disordered" evidence="1">
    <location>
        <begin position="29"/>
        <end position="62"/>
    </location>
</feature>
<dbReference type="Proteomes" id="UP001432322">
    <property type="component" value="Unassembled WGS sequence"/>
</dbReference>
<reference evidence="4" key="1">
    <citation type="submission" date="2023-10" db="EMBL/GenBank/DDBJ databases">
        <title>Genome assembly of Pristionchus species.</title>
        <authorList>
            <person name="Yoshida K."/>
            <person name="Sommer R.J."/>
        </authorList>
    </citation>
    <scope>NUCLEOTIDE SEQUENCE</scope>
    <source>
        <strain evidence="4">RS5133</strain>
    </source>
</reference>
<dbReference type="AlphaFoldDB" id="A0AAV5X1M6"/>
<keyword evidence="2" id="KW-0472">Membrane</keyword>
<keyword evidence="2" id="KW-1133">Transmembrane helix</keyword>
<evidence type="ECO:0000313" key="4">
    <source>
        <dbReference type="EMBL" id="GMT36983.1"/>
    </source>
</evidence>
<organism evidence="4 5">
    <name type="scientific">Pristionchus fissidentatus</name>
    <dbReference type="NCBI Taxonomy" id="1538716"/>
    <lineage>
        <taxon>Eukaryota</taxon>
        <taxon>Metazoa</taxon>
        <taxon>Ecdysozoa</taxon>
        <taxon>Nematoda</taxon>
        <taxon>Chromadorea</taxon>
        <taxon>Rhabditida</taxon>
        <taxon>Rhabditina</taxon>
        <taxon>Diplogasteromorpha</taxon>
        <taxon>Diplogasteroidea</taxon>
        <taxon>Neodiplogasteridae</taxon>
        <taxon>Pristionchus</taxon>
    </lineage>
</organism>
<proteinExistence type="predicted"/>
<evidence type="ECO:0000256" key="3">
    <source>
        <dbReference type="SAM" id="SignalP"/>
    </source>
</evidence>
<evidence type="ECO:0000256" key="1">
    <source>
        <dbReference type="SAM" id="MobiDB-lite"/>
    </source>
</evidence>